<organism evidence="3 4">
    <name type="scientific">Ilex paraguariensis</name>
    <name type="common">yerba mate</name>
    <dbReference type="NCBI Taxonomy" id="185542"/>
    <lineage>
        <taxon>Eukaryota</taxon>
        <taxon>Viridiplantae</taxon>
        <taxon>Streptophyta</taxon>
        <taxon>Embryophyta</taxon>
        <taxon>Tracheophyta</taxon>
        <taxon>Spermatophyta</taxon>
        <taxon>Magnoliopsida</taxon>
        <taxon>eudicotyledons</taxon>
        <taxon>Gunneridae</taxon>
        <taxon>Pentapetalae</taxon>
        <taxon>asterids</taxon>
        <taxon>campanulids</taxon>
        <taxon>Aquifoliales</taxon>
        <taxon>Aquifoliaceae</taxon>
        <taxon>Ilex</taxon>
    </lineage>
</organism>
<dbReference type="EMBL" id="CAUOFW020006002">
    <property type="protein sequence ID" value="CAK9172464.1"/>
    <property type="molecule type" value="Genomic_DNA"/>
</dbReference>
<dbReference type="InterPro" id="IPR011990">
    <property type="entry name" value="TPR-like_helical_dom_sf"/>
</dbReference>
<keyword evidence="1" id="KW-0677">Repeat</keyword>
<evidence type="ECO:0000313" key="4">
    <source>
        <dbReference type="Proteomes" id="UP001642360"/>
    </source>
</evidence>
<dbReference type="Gene3D" id="1.25.40.10">
    <property type="entry name" value="Tetratricopeptide repeat domain"/>
    <property type="match status" value="1"/>
</dbReference>
<dbReference type="InterPro" id="IPR002885">
    <property type="entry name" value="PPR_rpt"/>
</dbReference>
<evidence type="ECO:0000313" key="3">
    <source>
        <dbReference type="EMBL" id="CAK9172464.1"/>
    </source>
</evidence>
<evidence type="ECO:0000256" key="1">
    <source>
        <dbReference type="ARBA" id="ARBA00022737"/>
    </source>
</evidence>
<accession>A0ABC8TTD7</accession>
<dbReference type="PROSITE" id="PS51375">
    <property type="entry name" value="PPR"/>
    <property type="match status" value="1"/>
</dbReference>
<reference evidence="3 4" key="1">
    <citation type="submission" date="2024-02" db="EMBL/GenBank/DDBJ databases">
        <authorList>
            <person name="Vignale AGUSTIN F."/>
            <person name="Sosa J E."/>
            <person name="Modenutti C."/>
        </authorList>
    </citation>
    <scope>NUCLEOTIDE SEQUENCE [LARGE SCALE GENOMIC DNA]</scope>
</reference>
<protein>
    <submittedName>
        <fullName evidence="3">Uncharacterized protein</fullName>
    </submittedName>
</protein>
<sequence length="84" mass="9446">MRHKLRRAQEVFAAVADSFTTRKLLYNSMIDACIKCAKPEEAYLLYRDEAEKGHDLGAVAISMLVNVLTNCGKNDNSKKVILFP</sequence>
<evidence type="ECO:0000256" key="2">
    <source>
        <dbReference type="PROSITE-ProRule" id="PRU00708"/>
    </source>
</evidence>
<gene>
    <name evidence="3" type="ORF">ILEXP_LOCUS42118</name>
</gene>
<feature type="repeat" description="PPR" evidence="2">
    <location>
        <begin position="22"/>
        <end position="56"/>
    </location>
</feature>
<name>A0ABC8TTD7_9AQUA</name>
<keyword evidence="4" id="KW-1185">Reference proteome</keyword>
<dbReference type="Proteomes" id="UP001642360">
    <property type="component" value="Unassembled WGS sequence"/>
</dbReference>
<comment type="caution">
    <text evidence="3">The sequence shown here is derived from an EMBL/GenBank/DDBJ whole genome shotgun (WGS) entry which is preliminary data.</text>
</comment>
<dbReference type="AlphaFoldDB" id="A0ABC8TTD7"/>
<proteinExistence type="predicted"/>